<keyword evidence="4 9" id="KW-0812">Transmembrane</keyword>
<dbReference type="PRINTS" id="PR00781">
    <property type="entry name" value="LIPOSIGPTASE"/>
</dbReference>
<evidence type="ECO:0000256" key="3">
    <source>
        <dbReference type="ARBA" id="ARBA00022670"/>
    </source>
</evidence>
<comment type="subcellular location">
    <subcellularLocation>
        <location evidence="9">Cell membrane</location>
        <topology evidence="9">Multi-pass membrane protein</topology>
    </subcellularLocation>
</comment>
<evidence type="ECO:0000313" key="12">
    <source>
        <dbReference type="EMBL" id="SHI03984.1"/>
    </source>
</evidence>
<keyword evidence="3 9" id="KW-0645">Protease</keyword>
<reference evidence="12 13" key="1">
    <citation type="submission" date="2016-11" db="EMBL/GenBank/DDBJ databases">
        <authorList>
            <person name="Jaros S."/>
            <person name="Januszkiewicz K."/>
            <person name="Wedrychowicz H."/>
        </authorList>
    </citation>
    <scope>NUCLEOTIDE SEQUENCE [LARGE SCALE GENOMIC DNA]</scope>
    <source>
        <strain evidence="12 13">DSM 13106</strain>
    </source>
</reference>
<protein>
    <recommendedName>
        <fullName evidence="9">Lipoprotein signal peptidase</fullName>
        <ecNumber evidence="9">3.4.23.36</ecNumber>
    </recommendedName>
    <alternativeName>
        <fullName evidence="9">Prolipoprotein signal peptidase</fullName>
    </alternativeName>
    <alternativeName>
        <fullName evidence="9">Signal peptidase II</fullName>
        <shortName evidence="9">SPase II</shortName>
    </alternativeName>
</protein>
<dbReference type="Proteomes" id="UP000184389">
    <property type="component" value="Unassembled WGS sequence"/>
</dbReference>
<dbReference type="STRING" id="1123281.SAMN02745180_01857"/>
<comment type="caution">
    <text evidence="9">Lacks conserved residue(s) required for the propagation of feature annotation.</text>
</comment>
<dbReference type="AlphaFoldDB" id="A0A1M5XWP4"/>
<evidence type="ECO:0000256" key="11">
    <source>
        <dbReference type="RuleBase" id="RU004181"/>
    </source>
</evidence>
<dbReference type="UniPathway" id="UPA00665"/>
<keyword evidence="13" id="KW-1185">Reference proteome</keyword>
<dbReference type="Pfam" id="PF01252">
    <property type="entry name" value="Peptidase_A8"/>
    <property type="match status" value="1"/>
</dbReference>
<evidence type="ECO:0000256" key="6">
    <source>
        <dbReference type="ARBA" id="ARBA00022801"/>
    </source>
</evidence>
<evidence type="ECO:0000313" key="13">
    <source>
        <dbReference type="Proteomes" id="UP000184389"/>
    </source>
</evidence>
<evidence type="ECO:0000256" key="2">
    <source>
        <dbReference type="ARBA" id="ARBA00022475"/>
    </source>
</evidence>
<evidence type="ECO:0000256" key="10">
    <source>
        <dbReference type="RuleBase" id="RU000594"/>
    </source>
</evidence>
<feature type="transmembrane region" description="Helical" evidence="9">
    <location>
        <begin position="81"/>
        <end position="101"/>
    </location>
</feature>
<dbReference type="HAMAP" id="MF_00161">
    <property type="entry name" value="LspA"/>
    <property type="match status" value="1"/>
</dbReference>
<organism evidence="12 13">
    <name type="scientific">Sporanaerobacter acetigenes DSM 13106</name>
    <dbReference type="NCBI Taxonomy" id="1123281"/>
    <lineage>
        <taxon>Bacteria</taxon>
        <taxon>Bacillati</taxon>
        <taxon>Bacillota</taxon>
        <taxon>Tissierellia</taxon>
        <taxon>Tissierellales</taxon>
        <taxon>Sporanaerobacteraceae</taxon>
        <taxon>Sporanaerobacter</taxon>
    </lineage>
</organism>
<feature type="transmembrane region" description="Helical" evidence="9">
    <location>
        <begin position="121"/>
        <end position="146"/>
    </location>
</feature>
<gene>
    <name evidence="9" type="primary">lspA</name>
    <name evidence="12" type="ORF">SAMN02745180_01857</name>
</gene>
<dbReference type="PANTHER" id="PTHR33695">
    <property type="entry name" value="LIPOPROTEIN SIGNAL PEPTIDASE"/>
    <property type="match status" value="1"/>
</dbReference>
<keyword evidence="6 9" id="KW-0378">Hydrolase</keyword>
<keyword evidence="8 9" id="KW-0472">Membrane</keyword>
<keyword evidence="5 9" id="KW-0064">Aspartyl protease</keyword>
<feature type="active site" evidence="9">
    <location>
        <position position="111"/>
    </location>
</feature>
<dbReference type="EMBL" id="FQXR01000008">
    <property type="protein sequence ID" value="SHI03984.1"/>
    <property type="molecule type" value="Genomic_DNA"/>
</dbReference>
<keyword evidence="2 9" id="KW-1003">Cell membrane</keyword>
<dbReference type="GO" id="GO:0004190">
    <property type="term" value="F:aspartic-type endopeptidase activity"/>
    <property type="evidence" value="ECO:0007669"/>
    <property type="project" value="UniProtKB-UniRule"/>
</dbReference>
<comment type="similarity">
    <text evidence="1 9 11">Belongs to the peptidase A8 family.</text>
</comment>
<dbReference type="GO" id="GO:0005886">
    <property type="term" value="C:plasma membrane"/>
    <property type="evidence" value="ECO:0007669"/>
    <property type="project" value="UniProtKB-SubCell"/>
</dbReference>
<dbReference type="PROSITE" id="PS00855">
    <property type="entry name" value="SPASE_II"/>
    <property type="match status" value="1"/>
</dbReference>
<dbReference type="GO" id="GO:0006508">
    <property type="term" value="P:proteolysis"/>
    <property type="evidence" value="ECO:0007669"/>
    <property type="project" value="UniProtKB-KW"/>
</dbReference>
<dbReference type="InterPro" id="IPR001872">
    <property type="entry name" value="Peptidase_A8"/>
</dbReference>
<dbReference type="NCBIfam" id="TIGR00077">
    <property type="entry name" value="lspA"/>
    <property type="match status" value="1"/>
</dbReference>
<evidence type="ECO:0000256" key="4">
    <source>
        <dbReference type="ARBA" id="ARBA00022692"/>
    </source>
</evidence>
<dbReference type="EC" id="3.4.23.36" evidence="9"/>
<dbReference type="OrthoDB" id="9810259at2"/>
<comment type="function">
    <text evidence="9 10">This protein specifically catalyzes the removal of signal peptides from prolipoproteins.</text>
</comment>
<evidence type="ECO:0000256" key="8">
    <source>
        <dbReference type="ARBA" id="ARBA00023136"/>
    </source>
</evidence>
<proteinExistence type="inferred from homology"/>
<feature type="transmembrane region" description="Helical" evidence="9">
    <location>
        <begin position="57"/>
        <end position="74"/>
    </location>
</feature>
<evidence type="ECO:0000256" key="1">
    <source>
        <dbReference type="ARBA" id="ARBA00006139"/>
    </source>
</evidence>
<evidence type="ECO:0000256" key="7">
    <source>
        <dbReference type="ARBA" id="ARBA00022989"/>
    </source>
</evidence>
<accession>A0A1M5XWP4</accession>
<name>A0A1M5XWP4_9FIRM</name>
<evidence type="ECO:0000256" key="9">
    <source>
        <dbReference type="HAMAP-Rule" id="MF_00161"/>
    </source>
</evidence>
<sequence length="151" mass="17401">MLYGIFILIILLDQFTKQVAVKYLKLGEPLILIENFLSFTYVENRGAAFGILQNKKIFFLIITVAVIFFVVFFLKKNFYHLSKLMKVSLVMLIAGAVGNLIDRIRLGYVIDFISVRFSNGYYFPVFNVADSFIVISTILIVIMVLFNKYEV</sequence>
<keyword evidence="7 9" id="KW-1133">Transmembrane helix</keyword>
<feature type="active site" evidence="9">
    <location>
        <position position="130"/>
    </location>
</feature>
<dbReference type="PANTHER" id="PTHR33695:SF1">
    <property type="entry name" value="LIPOPROTEIN SIGNAL PEPTIDASE"/>
    <property type="match status" value="1"/>
</dbReference>
<evidence type="ECO:0000256" key="5">
    <source>
        <dbReference type="ARBA" id="ARBA00022750"/>
    </source>
</evidence>
<comment type="catalytic activity">
    <reaction evidence="9 10">
        <text>Release of signal peptides from bacterial membrane prolipoproteins. Hydrolyzes -Xaa-Yaa-Zaa-|-(S,diacylglyceryl)Cys-, in which Xaa is hydrophobic (preferably Leu), and Yaa (Ala or Ser) and Zaa (Gly or Ala) have small, neutral side chains.</text>
        <dbReference type="EC" id="3.4.23.36"/>
    </reaction>
</comment>
<comment type="pathway">
    <text evidence="9">Protein modification; lipoprotein biosynthesis (signal peptide cleavage).</text>
</comment>